<protein>
    <submittedName>
        <fullName evidence="5">GntR family transcriptional regulator</fullName>
    </submittedName>
</protein>
<dbReference type="Gene3D" id="1.10.10.10">
    <property type="entry name" value="Winged helix-like DNA-binding domain superfamily/Winged helix DNA-binding domain"/>
    <property type="match status" value="1"/>
</dbReference>
<evidence type="ECO:0000313" key="6">
    <source>
        <dbReference type="Proteomes" id="UP000285768"/>
    </source>
</evidence>
<reference evidence="5 6" key="1">
    <citation type="submission" date="2019-01" db="EMBL/GenBank/DDBJ databases">
        <title>Leucobacter muris sp. nov. isolated from the nose of a laboratory mouse.</title>
        <authorList>
            <person name="Benga L."/>
            <person name="Sproeer C."/>
            <person name="Schumann P."/>
            <person name="Verbarg S."/>
            <person name="Bunk B."/>
            <person name="Engelhardt E."/>
            <person name="Benten P.M."/>
            <person name="Sager M."/>
        </authorList>
    </citation>
    <scope>NUCLEOTIDE SEQUENCE [LARGE SCALE GENOMIC DNA]</scope>
    <source>
        <strain evidence="5 6">DSM 101948</strain>
    </source>
</reference>
<dbReference type="CDD" id="cd07377">
    <property type="entry name" value="WHTH_GntR"/>
    <property type="match status" value="1"/>
</dbReference>
<dbReference type="PANTHER" id="PTHR44846:SF17">
    <property type="entry name" value="GNTR-FAMILY TRANSCRIPTIONAL REGULATOR"/>
    <property type="match status" value="1"/>
</dbReference>
<keyword evidence="6" id="KW-1185">Reference proteome</keyword>
<evidence type="ECO:0000256" key="1">
    <source>
        <dbReference type="ARBA" id="ARBA00023015"/>
    </source>
</evidence>
<dbReference type="PRINTS" id="PR00035">
    <property type="entry name" value="HTHGNTR"/>
</dbReference>
<dbReference type="InterPro" id="IPR050679">
    <property type="entry name" value="Bact_HTH_transcr_reg"/>
</dbReference>
<evidence type="ECO:0000256" key="2">
    <source>
        <dbReference type="ARBA" id="ARBA00023125"/>
    </source>
</evidence>
<keyword evidence="1" id="KW-0805">Transcription regulation</keyword>
<dbReference type="EMBL" id="CP035037">
    <property type="protein sequence ID" value="QAB19073.1"/>
    <property type="molecule type" value="Genomic_DNA"/>
</dbReference>
<dbReference type="PANTHER" id="PTHR44846">
    <property type="entry name" value="MANNOSYL-D-GLYCERATE TRANSPORT/METABOLISM SYSTEM REPRESSOR MNGR-RELATED"/>
    <property type="match status" value="1"/>
</dbReference>
<dbReference type="SMART" id="SM00345">
    <property type="entry name" value="HTH_GNTR"/>
    <property type="match status" value="1"/>
</dbReference>
<proteinExistence type="predicted"/>
<feature type="domain" description="HTH gntR-type" evidence="4">
    <location>
        <begin position="1"/>
        <end position="63"/>
    </location>
</feature>
<dbReference type="InterPro" id="IPR028978">
    <property type="entry name" value="Chorismate_lyase_/UTRA_dom_sf"/>
</dbReference>
<dbReference type="InterPro" id="IPR036388">
    <property type="entry name" value="WH-like_DNA-bd_sf"/>
</dbReference>
<dbReference type="InterPro" id="IPR036390">
    <property type="entry name" value="WH_DNA-bd_sf"/>
</dbReference>
<name>A0ABX5QIY9_9MICO</name>
<sequence>MYGRVLQLVQQLGLRTGDRLHTEAELSDLFGVSRSTVREALRKLEQEGVLVAVQGQGRFISAAASLSPERPMTKYESITEMLTARGYAVASAVLDVTEGSATEAEAEALELDAGDPVIRLLRIRFGDERPLVVSENTIPRELLPGPIEYRDWSGSLTAALAAHGQHVRSSLAAISAVELPEAWGERHGLQGLGPWLLVTEVGLTKDGRRVLYARDYHRGDEISFSVLRQR</sequence>
<keyword evidence="3" id="KW-0804">Transcription</keyword>
<dbReference type="SMART" id="SM00866">
    <property type="entry name" value="UTRA"/>
    <property type="match status" value="1"/>
</dbReference>
<gene>
    <name evidence="5" type="ORF">Leucomu_00585</name>
</gene>
<evidence type="ECO:0000259" key="4">
    <source>
        <dbReference type="PROSITE" id="PS50949"/>
    </source>
</evidence>
<accession>A0ABX5QIY9</accession>
<organism evidence="5 6">
    <name type="scientific">Leucobacter muris</name>
    <dbReference type="NCBI Taxonomy" id="1935379"/>
    <lineage>
        <taxon>Bacteria</taxon>
        <taxon>Bacillati</taxon>
        <taxon>Actinomycetota</taxon>
        <taxon>Actinomycetes</taxon>
        <taxon>Micrococcales</taxon>
        <taxon>Microbacteriaceae</taxon>
        <taxon>Leucobacter</taxon>
    </lineage>
</organism>
<keyword evidence="2" id="KW-0238">DNA-binding</keyword>
<dbReference type="SUPFAM" id="SSF64288">
    <property type="entry name" value="Chorismate lyase-like"/>
    <property type="match status" value="1"/>
</dbReference>
<dbReference type="PROSITE" id="PS50949">
    <property type="entry name" value="HTH_GNTR"/>
    <property type="match status" value="1"/>
</dbReference>
<evidence type="ECO:0000256" key="3">
    <source>
        <dbReference type="ARBA" id="ARBA00023163"/>
    </source>
</evidence>
<dbReference type="SUPFAM" id="SSF46785">
    <property type="entry name" value="Winged helix' DNA-binding domain"/>
    <property type="match status" value="1"/>
</dbReference>
<dbReference type="Pfam" id="PF00392">
    <property type="entry name" value="GntR"/>
    <property type="match status" value="1"/>
</dbReference>
<dbReference type="Gene3D" id="3.40.1410.10">
    <property type="entry name" value="Chorismate lyase-like"/>
    <property type="match status" value="1"/>
</dbReference>
<dbReference type="Pfam" id="PF07702">
    <property type="entry name" value="UTRA"/>
    <property type="match status" value="1"/>
</dbReference>
<evidence type="ECO:0000313" key="5">
    <source>
        <dbReference type="EMBL" id="QAB19073.1"/>
    </source>
</evidence>
<dbReference type="Proteomes" id="UP000285768">
    <property type="component" value="Chromosome"/>
</dbReference>
<dbReference type="InterPro" id="IPR000524">
    <property type="entry name" value="Tscrpt_reg_HTH_GntR"/>
</dbReference>
<dbReference type="InterPro" id="IPR011663">
    <property type="entry name" value="UTRA"/>
</dbReference>